<name>A0A081C006_VECG1</name>
<proteinExistence type="predicted"/>
<evidence type="ECO:0000313" key="2">
    <source>
        <dbReference type="EMBL" id="GAK57911.1"/>
    </source>
</evidence>
<sequence length="400" mass="47252">MIEAQSSFEGRRHPRILLLRSYSKAPFSATIARALRHYHEVEFMQYPPWPADRRVKLNKLYRADEAWEDLHTNLITNLAELSGKLAERYFDFAILVDDGAQLFQYQQLNFWGKCRYWLGFLRSIIRQTRHQAWESLQYDCSLPYSLAELRQYLPVVAIDISDAACLMPQNRRIFEESTLYFKRELPYDRFFLYYPDRPAPWSDRRKELLPKFEKIYGIPLGIEDGKYAQLKTQRKQPQDIDVFFAGEITNTLRKTAAIHLQELASNTSWNIVIKQSVPFREYCELIARSKITISIAGSRWECFRHYEAVALGSIPFMNKPTIDAVWWHSMPEQIFFENTFINFTSRIEQLLINESLRKACFKKLEQQVEQYMLHSKIVGYIINTSLEKLPCRPDSHSTNT</sequence>
<dbReference type="eggNOG" id="ENOG50330ZQ">
    <property type="taxonomic scope" value="Bacteria"/>
</dbReference>
<dbReference type="HOGENOM" id="CLU_688237_0_0_0"/>
<keyword evidence="3" id="KW-1185">Reference proteome</keyword>
<dbReference type="Pfam" id="PF24785">
    <property type="entry name" value="RXYLT1_C"/>
    <property type="match status" value="1"/>
</dbReference>
<reference evidence="2" key="1">
    <citation type="journal article" date="2015" name="PeerJ">
        <title>First genomic representation of candidate bacterial phylum KSB3 points to enhanced environmental sensing as a trigger of wastewater bulking.</title>
        <authorList>
            <person name="Sekiguchi Y."/>
            <person name="Ohashi A."/>
            <person name="Parks D.H."/>
            <person name="Yamauchi T."/>
            <person name="Tyson G.W."/>
            <person name="Hugenholtz P."/>
        </authorList>
    </citation>
    <scope>NUCLEOTIDE SEQUENCE [LARGE SCALE GENOMIC DNA]</scope>
</reference>
<accession>A0A081C006</accession>
<dbReference type="EMBL" id="DF820466">
    <property type="protein sequence ID" value="GAK57911.1"/>
    <property type="molecule type" value="Genomic_DNA"/>
</dbReference>
<dbReference type="STRING" id="1499967.U27_04883"/>
<dbReference type="Proteomes" id="UP000030661">
    <property type="component" value="Unassembled WGS sequence"/>
</dbReference>
<organism evidence="2">
    <name type="scientific">Vecturithrix granuli</name>
    <dbReference type="NCBI Taxonomy" id="1499967"/>
    <lineage>
        <taxon>Bacteria</taxon>
        <taxon>Candidatus Moduliflexota</taxon>
        <taxon>Candidatus Vecturitrichia</taxon>
        <taxon>Candidatus Vecturitrichales</taxon>
        <taxon>Candidatus Vecturitrichaceae</taxon>
        <taxon>Candidatus Vecturithrix</taxon>
    </lineage>
</organism>
<gene>
    <name evidence="2" type="ORF">U27_04883</name>
</gene>
<dbReference type="InterPro" id="IPR057538">
    <property type="entry name" value="RXYLT1_C"/>
</dbReference>
<evidence type="ECO:0000313" key="3">
    <source>
        <dbReference type="Proteomes" id="UP000030661"/>
    </source>
</evidence>
<evidence type="ECO:0000259" key="1">
    <source>
        <dbReference type="Pfam" id="PF24785"/>
    </source>
</evidence>
<protein>
    <recommendedName>
        <fullName evidence="1">RXYLT1 C-terminal domain-containing protein</fullName>
    </recommendedName>
</protein>
<feature type="domain" description="RXYLT1 C-terminal" evidence="1">
    <location>
        <begin position="276"/>
        <end position="319"/>
    </location>
</feature>
<dbReference type="AlphaFoldDB" id="A0A081C006"/>